<keyword evidence="3" id="KW-1185">Reference proteome</keyword>
<reference evidence="2" key="1">
    <citation type="journal article" date="2020" name="Fungal Divers.">
        <title>Resolving the Mortierellaceae phylogeny through synthesis of multi-gene phylogenetics and phylogenomics.</title>
        <authorList>
            <person name="Vandepol N."/>
            <person name="Liber J."/>
            <person name="Desiro A."/>
            <person name="Na H."/>
            <person name="Kennedy M."/>
            <person name="Barry K."/>
            <person name="Grigoriev I.V."/>
            <person name="Miller A.N."/>
            <person name="O'Donnell K."/>
            <person name="Stajich J.E."/>
            <person name="Bonito G."/>
        </authorList>
    </citation>
    <scope>NUCLEOTIDE SEQUENCE</scope>
    <source>
        <strain evidence="2">NRRL 6426</strain>
    </source>
</reference>
<comment type="caution">
    <text evidence="2">The sequence shown here is derived from an EMBL/GenBank/DDBJ whole genome shotgun (WGS) entry which is preliminary data.</text>
</comment>
<evidence type="ECO:0000313" key="2">
    <source>
        <dbReference type="EMBL" id="KAF9154464.1"/>
    </source>
</evidence>
<accession>A0A9P5VDM0</accession>
<evidence type="ECO:0000313" key="3">
    <source>
        <dbReference type="Proteomes" id="UP000748756"/>
    </source>
</evidence>
<protein>
    <submittedName>
        <fullName evidence="2">Uncharacterized protein</fullName>
    </submittedName>
</protein>
<name>A0A9P5VDM0_9FUNG</name>
<dbReference type="AlphaFoldDB" id="A0A9P5VDM0"/>
<feature type="compositionally biased region" description="Polar residues" evidence="1">
    <location>
        <begin position="123"/>
        <end position="138"/>
    </location>
</feature>
<dbReference type="OrthoDB" id="2461219at2759"/>
<feature type="region of interest" description="Disordered" evidence="1">
    <location>
        <begin position="78"/>
        <end position="176"/>
    </location>
</feature>
<feature type="region of interest" description="Disordered" evidence="1">
    <location>
        <begin position="1"/>
        <end position="63"/>
    </location>
</feature>
<organism evidence="2 3">
    <name type="scientific">Linnemannia schmuckeri</name>
    <dbReference type="NCBI Taxonomy" id="64567"/>
    <lineage>
        <taxon>Eukaryota</taxon>
        <taxon>Fungi</taxon>
        <taxon>Fungi incertae sedis</taxon>
        <taxon>Mucoromycota</taxon>
        <taxon>Mortierellomycotina</taxon>
        <taxon>Mortierellomycetes</taxon>
        <taxon>Mortierellales</taxon>
        <taxon>Mortierellaceae</taxon>
        <taxon>Linnemannia</taxon>
    </lineage>
</organism>
<feature type="compositionally biased region" description="Polar residues" evidence="1">
    <location>
        <begin position="99"/>
        <end position="110"/>
    </location>
</feature>
<evidence type="ECO:0000256" key="1">
    <source>
        <dbReference type="SAM" id="MobiDB-lite"/>
    </source>
</evidence>
<dbReference type="EMBL" id="JAAAUQ010000115">
    <property type="protein sequence ID" value="KAF9154464.1"/>
    <property type="molecule type" value="Genomic_DNA"/>
</dbReference>
<dbReference type="Proteomes" id="UP000748756">
    <property type="component" value="Unassembled WGS sequence"/>
</dbReference>
<gene>
    <name evidence="2" type="ORF">BG015_000872</name>
</gene>
<sequence>MALRSGAAIRPSEHNQHRQSQPQKQRIPERHLNTANDDDDEEKPLVRKRHRTVNSSPSASHPISAAVEIHRSIPAVTNAAPPIPQQTMMSKFKLPPPTRSVQQRMSQSSDPYFRQHPIPLVQRDQSTSFNPSHTSHTSVYDPLQSDMSPKASASLPLQPAPSRSTPKDPRARFAPQEQKYTAGLWRDAKNRALKDWLTADNNYARTRDVQLAKMSGGVSGVYNEAAAFVREKLPYLSEMDFSGSLARKRAEYMTKKVREVLQKITSTGSGTRDGIALYEQREALFPGFHQLWEVMKHDRRFKEIPTLESVVDRAPESDESQDIWDDAELVEDYGTSDGAEGIASGGRSSKASKPDVAASVNRLIDTASSTLGTQDISLYFQTRIRELEDKCEKWQEKYEKLRDEHCELKYGWYLTIRSTI</sequence>
<proteinExistence type="predicted"/>